<dbReference type="GO" id="GO:0022857">
    <property type="term" value="F:transmembrane transporter activity"/>
    <property type="evidence" value="ECO:0007669"/>
    <property type="project" value="InterPro"/>
</dbReference>
<dbReference type="InterPro" id="IPR050539">
    <property type="entry name" value="ThrE_Dicarb/AminoAcid_Exp"/>
</dbReference>
<evidence type="ECO:0000256" key="6">
    <source>
        <dbReference type="ARBA" id="ARBA00034125"/>
    </source>
</evidence>
<dbReference type="PANTHER" id="PTHR34390:SF2">
    <property type="entry name" value="SUCCINATE TRANSPORTER SUBUNIT YJJP-RELATED"/>
    <property type="match status" value="1"/>
</dbReference>
<feature type="transmembrane region" description="Helical" evidence="7">
    <location>
        <begin position="130"/>
        <end position="156"/>
    </location>
</feature>
<feature type="transmembrane region" description="Helical" evidence="7">
    <location>
        <begin position="196"/>
        <end position="215"/>
    </location>
</feature>
<dbReference type="STRING" id="137733.SAMN05421767_12819"/>
<dbReference type="GO" id="GO:0005886">
    <property type="term" value="C:plasma membrane"/>
    <property type="evidence" value="ECO:0007669"/>
    <property type="project" value="UniProtKB-SubCell"/>
</dbReference>
<dbReference type="Pfam" id="PF06738">
    <property type="entry name" value="ThrE"/>
    <property type="match status" value="1"/>
</dbReference>
<feature type="domain" description="Threonine/serine exporter-like N-terminal" evidence="8">
    <location>
        <begin position="11"/>
        <end position="249"/>
    </location>
</feature>
<dbReference type="Proteomes" id="UP000198556">
    <property type="component" value="Unassembled WGS sequence"/>
</dbReference>
<evidence type="ECO:0000256" key="1">
    <source>
        <dbReference type="ARBA" id="ARBA00004651"/>
    </source>
</evidence>
<evidence type="ECO:0000256" key="3">
    <source>
        <dbReference type="ARBA" id="ARBA00022692"/>
    </source>
</evidence>
<evidence type="ECO:0000256" key="2">
    <source>
        <dbReference type="ARBA" id="ARBA00022475"/>
    </source>
</evidence>
<dbReference type="EMBL" id="FOGF01000028">
    <property type="protein sequence ID" value="SER24942.1"/>
    <property type="molecule type" value="Genomic_DNA"/>
</dbReference>
<dbReference type="AlphaFoldDB" id="A0A1H9MMM5"/>
<dbReference type="OrthoDB" id="9813917at2"/>
<keyword evidence="3 7" id="KW-0812">Transmembrane</keyword>
<dbReference type="GO" id="GO:0015744">
    <property type="term" value="P:succinate transport"/>
    <property type="evidence" value="ECO:0007669"/>
    <property type="project" value="TreeGrafter"/>
</dbReference>
<protein>
    <submittedName>
        <fullName evidence="9">Uncharacterized membrane protein YjjP, DUF1212 family</fullName>
    </submittedName>
</protein>
<evidence type="ECO:0000259" key="8">
    <source>
        <dbReference type="Pfam" id="PF06738"/>
    </source>
</evidence>
<feature type="transmembrane region" description="Helical" evidence="7">
    <location>
        <begin position="235"/>
        <end position="255"/>
    </location>
</feature>
<dbReference type="RefSeq" id="WP_089747134.1">
    <property type="nucleotide sequence ID" value="NZ_FOGF01000028.1"/>
</dbReference>
<organism evidence="9 10">
    <name type="scientific">Granulicatella balaenopterae</name>
    <dbReference type="NCBI Taxonomy" id="137733"/>
    <lineage>
        <taxon>Bacteria</taxon>
        <taxon>Bacillati</taxon>
        <taxon>Bacillota</taxon>
        <taxon>Bacilli</taxon>
        <taxon>Lactobacillales</taxon>
        <taxon>Carnobacteriaceae</taxon>
        <taxon>Granulicatella</taxon>
    </lineage>
</organism>
<dbReference type="InterPro" id="IPR010619">
    <property type="entry name" value="ThrE-like_N"/>
</dbReference>
<name>A0A1H9MMM5_9LACT</name>
<comment type="subcellular location">
    <subcellularLocation>
        <location evidence="1">Cell membrane</location>
        <topology evidence="1">Multi-pass membrane protein</topology>
    </subcellularLocation>
</comment>
<gene>
    <name evidence="9" type="ORF">SAMN05421767_12819</name>
</gene>
<reference evidence="9 10" key="1">
    <citation type="submission" date="2016-10" db="EMBL/GenBank/DDBJ databases">
        <authorList>
            <person name="de Groot N.N."/>
        </authorList>
    </citation>
    <scope>NUCLEOTIDE SEQUENCE [LARGE SCALE GENOMIC DNA]</scope>
    <source>
        <strain evidence="9 10">DSM 15827</strain>
    </source>
</reference>
<evidence type="ECO:0000256" key="4">
    <source>
        <dbReference type="ARBA" id="ARBA00022989"/>
    </source>
</evidence>
<keyword evidence="5 7" id="KW-0472">Membrane</keyword>
<evidence type="ECO:0000313" key="10">
    <source>
        <dbReference type="Proteomes" id="UP000198556"/>
    </source>
</evidence>
<dbReference type="PANTHER" id="PTHR34390">
    <property type="entry name" value="UPF0442 PROTEIN YJJB-RELATED"/>
    <property type="match status" value="1"/>
</dbReference>
<keyword evidence="4 7" id="KW-1133">Transmembrane helix</keyword>
<sequence length="256" mass="28041">MDTYAKKLIDTAILAGKILLESNAESYRVEDTMNYILKTSNFETCEALAMATGIFATMDDPSIEALTEVCRVTNKGINLNNIYKVNKISRQLVEQKITLDTAYAKLLVIDKHFQYSPQVKNFGLLMMCGFYTVLYGGQFLEMVAAFFAALILPITYKIDRHLGMGSFIINVLSLIPMVLIILFLKNHIFLTINASNAIIGAIMPLVPGTAITNAIRDTLRGDYNSGLARTLEAFVTALSVALGVALGLLIGGVDIL</sequence>
<evidence type="ECO:0000256" key="5">
    <source>
        <dbReference type="ARBA" id="ARBA00023136"/>
    </source>
</evidence>
<proteinExistence type="inferred from homology"/>
<evidence type="ECO:0000313" key="9">
    <source>
        <dbReference type="EMBL" id="SER24942.1"/>
    </source>
</evidence>
<keyword evidence="10" id="KW-1185">Reference proteome</keyword>
<accession>A0A1H9MMM5</accession>
<keyword evidence="2" id="KW-1003">Cell membrane</keyword>
<comment type="similarity">
    <text evidence="6">Belongs to the ThrE exporter (TC 2.A.79) family.</text>
</comment>
<feature type="transmembrane region" description="Helical" evidence="7">
    <location>
        <begin position="162"/>
        <end position="184"/>
    </location>
</feature>
<evidence type="ECO:0000256" key="7">
    <source>
        <dbReference type="SAM" id="Phobius"/>
    </source>
</evidence>